<dbReference type="InterPro" id="IPR009937">
    <property type="entry name" value="Phage_holin_3_6"/>
</dbReference>
<comment type="caution">
    <text evidence="2">The sequence shown here is derived from an EMBL/GenBank/DDBJ whole genome shotgun (WGS) entry which is preliminary data.</text>
</comment>
<dbReference type="Proteomes" id="UP000569329">
    <property type="component" value="Unassembled WGS sequence"/>
</dbReference>
<keyword evidence="1" id="KW-0472">Membrane</keyword>
<feature type="transmembrane region" description="Helical" evidence="1">
    <location>
        <begin position="54"/>
        <end position="80"/>
    </location>
</feature>
<organism evidence="2 3">
    <name type="scientific">Halosaccharopolyspora lacisalsi</name>
    <dbReference type="NCBI Taxonomy" id="1000566"/>
    <lineage>
        <taxon>Bacteria</taxon>
        <taxon>Bacillati</taxon>
        <taxon>Actinomycetota</taxon>
        <taxon>Actinomycetes</taxon>
        <taxon>Pseudonocardiales</taxon>
        <taxon>Pseudonocardiaceae</taxon>
        <taxon>Halosaccharopolyspora</taxon>
    </lineage>
</organism>
<protein>
    <submittedName>
        <fullName evidence="2">Putative membrane protein YqjE</fullName>
    </submittedName>
</protein>
<feature type="transmembrane region" description="Helical" evidence="1">
    <location>
        <begin position="86"/>
        <end position="109"/>
    </location>
</feature>
<keyword evidence="1" id="KW-0812">Transmembrane</keyword>
<gene>
    <name evidence="2" type="ORF">FHX42_002269</name>
</gene>
<sequence>MSEPHTTNGRTAAQRGTAELIRDLGTELAELLRTEVRLARLELLHKGKEAGKGAALFGVAGVIALLGAMSLLAGVVLVLALVVPTWVSAFIVGGGFFLVAGAVAAFGGVQLKRSGPLVPEDATDGARTDLRLVKEAAKK</sequence>
<proteinExistence type="predicted"/>
<dbReference type="AlphaFoldDB" id="A0A839DSF3"/>
<evidence type="ECO:0000313" key="3">
    <source>
        <dbReference type="Proteomes" id="UP000569329"/>
    </source>
</evidence>
<keyword evidence="1" id="KW-1133">Transmembrane helix</keyword>
<dbReference type="EMBL" id="JACGWZ010000002">
    <property type="protein sequence ID" value="MBA8824922.1"/>
    <property type="molecule type" value="Genomic_DNA"/>
</dbReference>
<keyword evidence="3" id="KW-1185">Reference proteome</keyword>
<evidence type="ECO:0000256" key="1">
    <source>
        <dbReference type="SAM" id="Phobius"/>
    </source>
</evidence>
<dbReference type="RefSeq" id="WP_182544102.1">
    <property type="nucleotide sequence ID" value="NZ_JACGWZ010000002.1"/>
</dbReference>
<name>A0A839DSF3_9PSEU</name>
<evidence type="ECO:0000313" key="2">
    <source>
        <dbReference type="EMBL" id="MBA8824922.1"/>
    </source>
</evidence>
<accession>A0A839DSF3</accession>
<reference evidence="2 3" key="1">
    <citation type="submission" date="2020-07" db="EMBL/GenBank/DDBJ databases">
        <title>Sequencing the genomes of 1000 actinobacteria strains.</title>
        <authorList>
            <person name="Klenk H.-P."/>
        </authorList>
    </citation>
    <scope>NUCLEOTIDE SEQUENCE [LARGE SCALE GENOMIC DNA]</scope>
    <source>
        <strain evidence="2 3">DSM 45975</strain>
    </source>
</reference>
<dbReference type="Pfam" id="PF07332">
    <property type="entry name" value="Phage_holin_3_6"/>
    <property type="match status" value="1"/>
</dbReference>